<name>Q01NW1_SOLUE</name>
<dbReference type="KEGG" id="sus:Acid_7761"/>
<accession>Q01NW1</accession>
<organism evidence="1">
    <name type="scientific">Solibacter usitatus (strain Ellin6076)</name>
    <dbReference type="NCBI Taxonomy" id="234267"/>
    <lineage>
        <taxon>Bacteria</taxon>
        <taxon>Pseudomonadati</taxon>
        <taxon>Acidobacteriota</taxon>
        <taxon>Terriglobia</taxon>
        <taxon>Bryobacterales</taxon>
        <taxon>Solibacteraceae</taxon>
        <taxon>Candidatus Solibacter</taxon>
    </lineage>
</organism>
<reference evidence="1" key="1">
    <citation type="submission" date="2006-10" db="EMBL/GenBank/DDBJ databases">
        <title>Complete sequence of Solibacter usitatus Ellin6076.</title>
        <authorList>
            <consortium name="US DOE Joint Genome Institute"/>
            <person name="Copeland A."/>
            <person name="Lucas S."/>
            <person name="Lapidus A."/>
            <person name="Barry K."/>
            <person name="Detter J.C."/>
            <person name="Glavina del Rio T."/>
            <person name="Hammon N."/>
            <person name="Israni S."/>
            <person name="Dalin E."/>
            <person name="Tice H."/>
            <person name="Pitluck S."/>
            <person name="Thompson L.S."/>
            <person name="Brettin T."/>
            <person name="Bruce D."/>
            <person name="Han C."/>
            <person name="Tapia R."/>
            <person name="Gilna P."/>
            <person name="Schmutz J."/>
            <person name="Larimer F."/>
            <person name="Land M."/>
            <person name="Hauser L."/>
            <person name="Kyrpides N."/>
            <person name="Mikhailova N."/>
            <person name="Janssen P.H."/>
            <person name="Kuske C.R."/>
            <person name="Richardson P."/>
        </authorList>
    </citation>
    <scope>NUCLEOTIDE SEQUENCE</scope>
    <source>
        <strain evidence="1">Ellin6076</strain>
    </source>
</reference>
<dbReference type="InParanoid" id="Q01NW1"/>
<dbReference type="AlphaFoldDB" id="Q01NW1"/>
<dbReference type="EMBL" id="CP000473">
    <property type="protein sequence ID" value="ABJ88659.1"/>
    <property type="molecule type" value="Genomic_DNA"/>
</dbReference>
<gene>
    <name evidence="1" type="ordered locus">Acid_7761</name>
</gene>
<evidence type="ECO:0000313" key="1">
    <source>
        <dbReference type="EMBL" id="ABJ88659.1"/>
    </source>
</evidence>
<dbReference type="STRING" id="234267.Acid_7761"/>
<proteinExistence type="predicted"/>
<protein>
    <submittedName>
        <fullName evidence="1">Uncharacterized protein</fullName>
    </submittedName>
</protein>
<sequence length="145" mass="15948">MAIVAAAQKYAGPFPPKPDLPYLKHADSLMPTEAAVAKEEKGKKDDITYAVAGAASTARTPLASPIFLLQTEKLTAASLALYKLESKNGRREITFAPKKQPKAIRMEATRISDRLFRLEVEESLEPGEYSITPEGSNQVFCFQVY</sequence>
<dbReference type="eggNOG" id="ENOG50349S3">
    <property type="taxonomic scope" value="Bacteria"/>
</dbReference>
<dbReference type="HOGENOM" id="CLU_1785632_0_0_0"/>